<dbReference type="SUPFAM" id="SSF47781">
    <property type="entry name" value="RuvA domain 2-like"/>
    <property type="match status" value="1"/>
</dbReference>
<keyword evidence="4" id="KW-1185">Reference proteome</keyword>
<dbReference type="InterPro" id="IPR004509">
    <property type="entry name" value="Competence_ComEA_HhH"/>
</dbReference>
<dbReference type="NCBIfam" id="TIGR00426">
    <property type="entry name" value="competence protein ComEA helix-hairpin-helix repeat region"/>
    <property type="match status" value="1"/>
</dbReference>
<sequence length="122" mass="12748">MKQGVKTMMAATVLLWAAGSQTVLAASTSDKAAAAVKHESVPSPQTKAPATLKAAAGEARVSINSASAEELMQAMNGVGLKKAQAIVSYREEFGPFKTVDDLKQVPGMGHSLVERNLAHLML</sequence>
<keyword evidence="1" id="KW-0732">Signal</keyword>
<comment type="caution">
    <text evidence="3">The sequence shown here is derived from an EMBL/GenBank/DDBJ whole genome shotgun (WGS) entry which is preliminary data.</text>
</comment>
<proteinExistence type="predicted"/>
<dbReference type="EMBL" id="JARXNK020000106">
    <property type="protein sequence ID" value="MEL0554376.1"/>
    <property type="molecule type" value="Genomic_DNA"/>
</dbReference>
<name>A0ABU9FD84_9ENTR</name>
<dbReference type="Pfam" id="PF12836">
    <property type="entry name" value="HHH_3"/>
    <property type="match status" value="1"/>
</dbReference>
<dbReference type="PANTHER" id="PTHR21180">
    <property type="entry name" value="ENDONUCLEASE/EXONUCLEASE/PHOSPHATASE FAMILY DOMAIN-CONTAINING PROTEIN 1"/>
    <property type="match status" value="1"/>
</dbReference>
<organism evidence="3 4">
    <name type="scientific">Raoultella lignicola</name>
    <dbReference type="NCBI Taxonomy" id="3040939"/>
    <lineage>
        <taxon>Bacteria</taxon>
        <taxon>Pseudomonadati</taxon>
        <taxon>Pseudomonadota</taxon>
        <taxon>Gammaproteobacteria</taxon>
        <taxon>Enterobacterales</taxon>
        <taxon>Enterobacteriaceae</taxon>
        <taxon>Klebsiella/Raoultella group</taxon>
        <taxon>Raoultella</taxon>
    </lineage>
</organism>
<evidence type="ECO:0000256" key="1">
    <source>
        <dbReference type="SAM" id="SignalP"/>
    </source>
</evidence>
<dbReference type="InterPro" id="IPR003583">
    <property type="entry name" value="Hlx-hairpin-Hlx_DNA-bd_motif"/>
</dbReference>
<evidence type="ECO:0000259" key="2">
    <source>
        <dbReference type="SMART" id="SM00278"/>
    </source>
</evidence>
<feature type="signal peptide" evidence="1">
    <location>
        <begin position="1"/>
        <end position="25"/>
    </location>
</feature>
<feature type="domain" description="Helix-hairpin-helix DNA-binding motif class 1" evidence="2">
    <location>
        <begin position="100"/>
        <end position="119"/>
    </location>
</feature>
<dbReference type="PANTHER" id="PTHR21180:SF32">
    <property type="entry name" value="ENDONUCLEASE_EXONUCLEASE_PHOSPHATASE FAMILY DOMAIN-CONTAINING PROTEIN 1"/>
    <property type="match status" value="1"/>
</dbReference>
<dbReference type="SMART" id="SM00278">
    <property type="entry name" value="HhH1"/>
    <property type="match status" value="2"/>
</dbReference>
<dbReference type="InterPro" id="IPR010994">
    <property type="entry name" value="RuvA_2-like"/>
</dbReference>
<evidence type="ECO:0000313" key="4">
    <source>
        <dbReference type="Proteomes" id="UP001312893"/>
    </source>
</evidence>
<evidence type="ECO:0000313" key="3">
    <source>
        <dbReference type="EMBL" id="MEL0554376.1"/>
    </source>
</evidence>
<accession>A0ABU9FD84</accession>
<feature type="chain" id="PRO_5046985439" evidence="1">
    <location>
        <begin position="26"/>
        <end position="122"/>
    </location>
</feature>
<feature type="domain" description="Helix-hairpin-helix DNA-binding motif class 1" evidence="2">
    <location>
        <begin position="70"/>
        <end position="89"/>
    </location>
</feature>
<gene>
    <name evidence="3" type="ORF">QFI96_022065</name>
</gene>
<dbReference type="Proteomes" id="UP001312893">
    <property type="component" value="Unassembled WGS sequence"/>
</dbReference>
<dbReference type="Gene3D" id="1.10.150.280">
    <property type="entry name" value="AF1531-like domain"/>
    <property type="match status" value="1"/>
</dbReference>
<dbReference type="RefSeq" id="WP_123755703.1">
    <property type="nucleotide sequence ID" value="NZ_JARXNK020000106.1"/>
</dbReference>
<dbReference type="InterPro" id="IPR051675">
    <property type="entry name" value="Endo/Exo/Phosphatase_dom_1"/>
</dbReference>
<reference evidence="3 4" key="1">
    <citation type="submission" date="2024-04" db="EMBL/GenBank/DDBJ databases">
        <title>Two novel Raoultella species associated with bleeding cankers of broadleaf hosts, Raoultella scottia sp. nov. and Raoultella lignicola sp. nov.</title>
        <authorList>
            <person name="Brady C.L."/>
        </authorList>
    </citation>
    <scope>NUCLEOTIDE SEQUENCE [LARGE SCALE GENOMIC DNA]</scope>
    <source>
        <strain evidence="3 4">TW_WC1a.1</strain>
    </source>
</reference>
<protein>
    <submittedName>
        <fullName evidence="3">Helix-hairpin-helix domain-containing protein</fullName>
    </submittedName>
</protein>